<dbReference type="STRING" id="3088.A0A383VRT6"/>
<feature type="domain" description="WSC" evidence="4">
    <location>
        <begin position="98"/>
        <end position="190"/>
    </location>
</feature>
<keyword evidence="1" id="KW-0677">Repeat</keyword>
<protein>
    <recommendedName>
        <fullName evidence="4">WSC domain-containing protein</fullName>
    </recommendedName>
</protein>
<dbReference type="InterPro" id="IPR051589">
    <property type="entry name" value="Sialate-O-sulfotransferase"/>
</dbReference>
<accession>A0A383VRT6</accession>
<dbReference type="Pfam" id="PF01822">
    <property type="entry name" value="WSC"/>
    <property type="match status" value="2"/>
</dbReference>
<dbReference type="InterPro" id="IPR002889">
    <property type="entry name" value="WSC_carb-bd"/>
</dbReference>
<dbReference type="SMART" id="SM00321">
    <property type="entry name" value="WSC"/>
    <property type="match status" value="1"/>
</dbReference>
<dbReference type="PANTHER" id="PTHR45964">
    <property type="entry name" value="WSCD FAMILY MEMBER CG9164"/>
    <property type="match status" value="1"/>
</dbReference>
<dbReference type="Proteomes" id="UP000256970">
    <property type="component" value="Unassembled WGS sequence"/>
</dbReference>
<dbReference type="PROSITE" id="PS51212">
    <property type="entry name" value="WSC"/>
    <property type="match status" value="1"/>
</dbReference>
<keyword evidence="3" id="KW-1133">Transmembrane helix</keyword>
<organism evidence="5 6">
    <name type="scientific">Tetradesmus obliquus</name>
    <name type="common">Green alga</name>
    <name type="synonym">Acutodesmus obliquus</name>
    <dbReference type="NCBI Taxonomy" id="3088"/>
    <lineage>
        <taxon>Eukaryota</taxon>
        <taxon>Viridiplantae</taxon>
        <taxon>Chlorophyta</taxon>
        <taxon>core chlorophytes</taxon>
        <taxon>Chlorophyceae</taxon>
        <taxon>CS clade</taxon>
        <taxon>Sphaeropleales</taxon>
        <taxon>Scenedesmaceae</taxon>
        <taxon>Tetradesmus</taxon>
    </lineage>
</organism>
<evidence type="ECO:0000313" key="5">
    <source>
        <dbReference type="EMBL" id="SZX68235.1"/>
    </source>
</evidence>
<name>A0A383VRT6_TETOB</name>
<reference evidence="5 6" key="1">
    <citation type="submission" date="2016-10" db="EMBL/GenBank/DDBJ databases">
        <authorList>
            <person name="Cai Z."/>
        </authorList>
    </citation>
    <scope>NUCLEOTIDE SEQUENCE [LARGE SCALE GENOMIC DNA]</scope>
</reference>
<proteinExistence type="predicted"/>
<feature type="compositionally biased region" description="Gly residues" evidence="2">
    <location>
        <begin position="232"/>
        <end position="242"/>
    </location>
</feature>
<dbReference type="EMBL" id="FNXT01000847">
    <property type="protein sequence ID" value="SZX68235.1"/>
    <property type="molecule type" value="Genomic_DNA"/>
</dbReference>
<gene>
    <name evidence="5" type="ORF">BQ4739_LOCUS8603</name>
</gene>
<evidence type="ECO:0000256" key="3">
    <source>
        <dbReference type="SAM" id="Phobius"/>
    </source>
</evidence>
<feature type="region of interest" description="Disordered" evidence="2">
    <location>
        <begin position="195"/>
        <end position="254"/>
    </location>
</feature>
<keyword evidence="6" id="KW-1185">Reference proteome</keyword>
<dbReference type="PANTHER" id="PTHR45964:SF5">
    <property type="entry name" value="WSCD FAMILY MEMBER CG9164"/>
    <property type="match status" value="1"/>
</dbReference>
<evidence type="ECO:0000313" key="6">
    <source>
        <dbReference type="Proteomes" id="UP000256970"/>
    </source>
</evidence>
<evidence type="ECO:0000256" key="1">
    <source>
        <dbReference type="ARBA" id="ARBA00022737"/>
    </source>
</evidence>
<evidence type="ECO:0000256" key="2">
    <source>
        <dbReference type="SAM" id="MobiDB-lite"/>
    </source>
</evidence>
<evidence type="ECO:0000259" key="4">
    <source>
        <dbReference type="PROSITE" id="PS51212"/>
    </source>
</evidence>
<keyword evidence="3" id="KW-0812">Transmembrane</keyword>
<sequence length="312" mass="32034">MGKRALPFMASSLPSMTPELCSRMAKTRFASAYGLEYGRECWLDPDNGTFADLTQYGPSNKCAMFCSGDPQATCGDECTVDLYTSDAVELNVTVPEAGVTNMGCYQDSENRTMPKWLWTSRAAMSVELCAHIAAAEAWPVFGLQYGMECWGGYDAQGVLVQGAADCNMACPGNTSQSCGGAWAMQVFRLNSVPPTDASHAGTVPTADNVSGSTTPSDPGLPESAGSGSQQGSTGGAGSGSAAGSGSQVSSSMQELLQPSTSLLVGTAGSAQLMQQQGRQEQPAAKEYSGAGGVAVSAALMAAVGLLAAAWSF</sequence>
<dbReference type="AlphaFoldDB" id="A0A383VRT6"/>
<feature type="transmembrane region" description="Helical" evidence="3">
    <location>
        <begin position="287"/>
        <end position="310"/>
    </location>
</feature>
<keyword evidence="3" id="KW-0472">Membrane</keyword>
<feature type="compositionally biased region" description="Polar residues" evidence="2">
    <location>
        <begin position="205"/>
        <end position="216"/>
    </location>
</feature>